<evidence type="ECO:0000259" key="1">
    <source>
        <dbReference type="Pfam" id="PF01593"/>
    </source>
</evidence>
<organism evidence="2 3">
    <name type="scientific">[Candida] arabinofermentans NRRL YB-2248</name>
    <dbReference type="NCBI Taxonomy" id="983967"/>
    <lineage>
        <taxon>Eukaryota</taxon>
        <taxon>Fungi</taxon>
        <taxon>Dikarya</taxon>
        <taxon>Ascomycota</taxon>
        <taxon>Saccharomycotina</taxon>
        <taxon>Pichiomycetes</taxon>
        <taxon>Pichiales</taxon>
        <taxon>Pichiaceae</taxon>
        <taxon>Ogataea</taxon>
        <taxon>Ogataea/Candida clade</taxon>
    </lineage>
</organism>
<proteinExistence type="predicted"/>
<gene>
    <name evidence="2" type="ORF">CANARDRAFT_10076</name>
</gene>
<feature type="domain" description="Amine oxidase" evidence="1">
    <location>
        <begin position="215"/>
        <end position="499"/>
    </location>
</feature>
<dbReference type="SUPFAM" id="SSF51905">
    <property type="entry name" value="FAD/NAD(P)-binding domain"/>
    <property type="match status" value="1"/>
</dbReference>
<dbReference type="PANTHER" id="PTHR10742:SF410">
    <property type="entry name" value="LYSINE-SPECIFIC HISTONE DEMETHYLASE 2"/>
    <property type="match status" value="1"/>
</dbReference>
<dbReference type="Pfam" id="PF01593">
    <property type="entry name" value="Amino_oxidase"/>
    <property type="match status" value="2"/>
</dbReference>
<dbReference type="InterPro" id="IPR002937">
    <property type="entry name" value="Amino_oxidase"/>
</dbReference>
<dbReference type="InterPro" id="IPR036188">
    <property type="entry name" value="FAD/NAD-bd_sf"/>
</dbReference>
<dbReference type="STRING" id="983967.A0A1E4SU22"/>
<reference evidence="3" key="1">
    <citation type="submission" date="2016-04" db="EMBL/GenBank/DDBJ databases">
        <title>Comparative genomics of biotechnologically important yeasts.</title>
        <authorList>
            <consortium name="DOE Joint Genome Institute"/>
            <person name="Riley R."/>
            <person name="Haridas S."/>
            <person name="Wolfe K.H."/>
            <person name="Lopes M.R."/>
            <person name="Hittinger C.T."/>
            <person name="Goker M."/>
            <person name="Salamov A."/>
            <person name="Wisecaver J."/>
            <person name="Long T.M."/>
            <person name="Aerts A.L."/>
            <person name="Barry K."/>
            <person name="Choi C."/>
            <person name="Clum A."/>
            <person name="Coughlan A.Y."/>
            <person name="Deshpande S."/>
            <person name="Douglass A.P."/>
            <person name="Hanson S.J."/>
            <person name="Klenk H.-P."/>
            <person name="Labutti K."/>
            <person name="Lapidus A."/>
            <person name="Lindquist E."/>
            <person name="Lipzen A."/>
            <person name="Meier-Kolthoff J.P."/>
            <person name="Ohm R.A."/>
            <person name="Otillar R.P."/>
            <person name="Pangilinan J."/>
            <person name="Peng Y."/>
            <person name="Rokas A."/>
            <person name="Rosa C.A."/>
            <person name="Scheuner C."/>
            <person name="Sibirny A.A."/>
            <person name="Slot J.C."/>
            <person name="Stielow J.B."/>
            <person name="Sun H."/>
            <person name="Kurtzman C.P."/>
            <person name="Blackwell M."/>
            <person name="Grigoriev I.V."/>
            <person name="Jeffries T.W."/>
        </authorList>
    </citation>
    <scope>NUCLEOTIDE SEQUENCE [LARGE SCALE GENOMIC DNA]</scope>
    <source>
        <strain evidence="3">NRRL YB-2248</strain>
    </source>
</reference>
<dbReference type="AlphaFoldDB" id="A0A1E4SU22"/>
<dbReference type="SUPFAM" id="SSF54373">
    <property type="entry name" value="FAD-linked reductases, C-terminal domain"/>
    <property type="match status" value="1"/>
</dbReference>
<dbReference type="Proteomes" id="UP000094801">
    <property type="component" value="Unassembled WGS sequence"/>
</dbReference>
<protein>
    <recommendedName>
        <fullName evidence="1">Amine oxidase domain-containing protein</fullName>
    </recommendedName>
</protein>
<evidence type="ECO:0000313" key="2">
    <source>
        <dbReference type="EMBL" id="ODV82981.1"/>
    </source>
</evidence>
<evidence type="ECO:0000313" key="3">
    <source>
        <dbReference type="Proteomes" id="UP000094801"/>
    </source>
</evidence>
<dbReference type="InterPro" id="IPR050281">
    <property type="entry name" value="Flavin_monoamine_oxidase"/>
</dbReference>
<dbReference type="EMBL" id="KV453870">
    <property type="protein sequence ID" value="ODV82981.1"/>
    <property type="molecule type" value="Genomic_DNA"/>
</dbReference>
<feature type="domain" description="Amine oxidase" evidence="1">
    <location>
        <begin position="13"/>
        <end position="70"/>
    </location>
</feature>
<name>A0A1E4SU22_9ASCO</name>
<dbReference type="Gene3D" id="3.50.50.60">
    <property type="entry name" value="FAD/NAD(P)-binding domain"/>
    <property type="match status" value="1"/>
</dbReference>
<dbReference type="Gene3D" id="3.90.660.10">
    <property type="match status" value="1"/>
</dbReference>
<dbReference type="OrthoDB" id="5046242at2759"/>
<sequence>MSDCKVIIIGAGISGLKSSIDLTSNGIDNLILEARDRVGGRLHTINTKSNTSLDLGASWFHDCLNNPLLDKSINKGNVNYYFDNGKFQIYNKELGLIDNDKLKLKPVVDEMNSYLEHVIGTQTSKDDISVKQAILQYLRLKKNTLTQDQIKYAPQLLRYNEMWIGSSWNILSGRLIAGDSHLGRDAMITNGYKTVYDNEFEELSKMSKKDKSKSLIGDKILLEKQVFKISFNDSTKLISVHVKNLKNNEIEIYKCEYLICSIPLSVLKLTDLNEIGAIEWEPKLPKSITSKLNKITYSQLGKVFIEFDEKDKVFWPKDVDRFFCIPEIDNQMINAINDNDKNFKYPNQKTDNKLNLNDSLNCWNYPILFMNLYASSGKPILLALTSSPLTNYIESNSNDFNKLWEFFKPLIKTISNENIAPPSPINIYTSNWTNDPFARGSYTGCAVGDELDECIEELIEAKGIFDNKGRVKFVGEALINQGNGCVHGAWLTAKRETDKLIKIINKSKL</sequence>
<accession>A0A1E4SU22</accession>
<dbReference type="PANTHER" id="PTHR10742">
    <property type="entry name" value="FLAVIN MONOAMINE OXIDASE"/>
    <property type="match status" value="1"/>
</dbReference>
<dbReference type="GO" id="GO:0016491">
    <property type="term" value="F:oxidoreductase activity"/>
    <property type="evidence" value="ECO:0007669"/>
    <property type="project" value="InterPro"/>
</dbReference>
<keyword evidence="3" id="KW-1185">Reference proteome</keyword>